<organism evidence="1 2">
    <name type="scientific">Hibiscus sabdariffa</name>
    <name type="common">roselle</name>
    <dbReference type="NCBI Taxonomy" id="183260"/>
    <lineage>
        <taxon>Eukaryota</taxon>
        <taxon>Viridiplantae</taxon>
        <taxon>Streptophyta</taxon>
        <taxon>Embryophyta</taxon>
        <taxon>Tracheophyta</taxon>
        <taxon>Spermatophyta</taxon>
        <taxon>Magnoliopsida</taxon>
        <taxon>eudicotyledons</taxon>
        <taxon>Gunneridae</taxon>
        <taxon>Pentapetalae</taxon>
        <taxon>rosids</taxon>
        <taxon>malvids</taxon>
        <taxon>Malvales</taxon>
        <taxon>Malvaceae</taxon>
        <taxon>Malvoideae</taxon>
        <taxon>Hibiscus</taxon>
    </lineage>
</organism>
<evidence type="ECO:0000313" key="2">
    <source>
        <dbReference type="Proteomes" id="UP001396334"/>
    </source>
</evidence>
<name>A0ABR2UD90_9ROSI</name>
<keyword evidence="2" id="KW-1185">Reference proteome</keyword>
<dbReference type="EMBL" id="JBBPBN010000001">
    <property type="protein sequence ID" value="KAK9047597.1"/>
    <property type="molecule type" value="Genomic_DNA"/>
</dbReference>
<accession>A0ABR2UD90</accession>
<evidence type="ECO:0000313" key="1">
    <source>
        <dbReference type="EMBL" id="KAK9047597.1"/>
    </source>
</evidence>
<proteinExistence type="predicted"/>
<comment type="caution">
    <text evidence="1">The sequence shown here is derived from an EMBL/GenBank/DDBJ whole genome shotgun (WGS) entry which is preliminary data.</text>
</comment>
<protein>
    <submittedName>
        <fullName evidence="1">Uncharacterized protein</fullName>
    </submittedName>
</protein>
<gene>
    <name evidence="1" type="ORF">V6N11_053436</name>
</gene>
<dbReference type="Proteomes" id="UP001396334">
    <property type="component" value="Unassembled WGS sequence"/>
</dbReference>
<reference evidence="1 2" key="1">
    <citation type="journal article" date="2024" name="G3 (Bethesda)">
        <title>Genome assembly of Hibiscus sabdariffa L. provides insights into metabolisms of medicinal natural products.</title>
        <authorList>
            <person name="Kim T."/>
        </authorList>
    </citation>
    <scope>NUCLEOTIDE SEQUENCE [LARGE SCALE GENOMIC DNA]</scope>
    <source>
        <strain evidence="1">TK-2024</strain>
        <tissue evidence="1">Old leaves</tissue>
    </source>
</reference>
<sequence length="86" mass="9687">MVDIFGRHEASTFPAIANILWPGVPTAEEEAPLALAIFEYYFRRGKPGGATLCFPMCTLKLKILDHIPMPFAYIQRPTPVPPKRKM</sequence>